<dbReference type="SUPFAM" id="SSF51735">
    <property type="entry name" value="NAD(P)-binding Rossmann-fold domains"/>
    <property type="match status" value="1"/>
</dbReference>
<evidence type="ECO:0000313" key="3">
    <source>
        <dbReference type="Proteomes" id="UP000199137"/>
    </source>
</evidence>
<evidence type="ECO:0000259" key="1">
    <source>
        <dbReference type="Pfam" id="PF05368"/>
    </source>
</evidence>
<protein>
    <submittedName>
        <fullName evidence="2">Uncharacterized conserved protein YbjT, contains NAD(P)-binding and DUF2867 domains</fullName>
    </submittedName>
</protein>
<name>A0A1I5IPW9_9PSEU</name>
<evidence type="ECO:0000313" key="2">
    <source>
        <dbReference type="EMBL" id="SFO62635.1"/>
    </source>
</evidence>
<reference evidence="2 3" key="1">
    <citation type="submission" date="2016-10" db="EMBL/GenBank/DDBJ databases">
        <authorList>
            <person name="de Groot N.N."/>
        </authorList>
    </citation>
    <scope>NUCLEOTIDE SEQUENCE [LARGE SCALE GENOMIC DNA]</scope>
    <source>
        <strain evidence="2 3">DSM 44637</strain>
    </source>
</reference>
<proteinExistence type="predicted"/>
<dbReference type="PANTHER" id="PTHR43162:SF1">
    <property type="entry name" value="PRESTALK A DIFFERENTIATION PROTEIN A"/>
    <property type="match status" value="1"/>
</dbReference>
<dbReference type="Pfam" id="PF05368">
    <property type="entry name" value="NmrA"/>
    <property type="match status" value="1"/>
</dbReference>
<accession>A0A1I5IPW9</accession>
<dbReference type="AlphaFoldDB" id="A0A1I5IPW9"/>
<dbReference type="PANTHER" id="PTHR43162">
    <property type="match status" value="1"/>
</dbReference>
<sequence length="268" mass="28700">MSDVLVLGSTGTTGSRVARGLEAAGLRPRAATRNPVKPGQIRFDWDEPATYGPALDGVSAVYLIAPVGADPQPLVKEFLQYAPDARVVLLSSSAVDEHTPVLGGLPGLVRRQPGWAVLRPSWFMQNFTAGQLLGDSARAGRIVTATGDARVAFVDAGDIAAVAVRALLDPEPHNTDHLITGPRALSYAEAAEIVGKRLGHPVVHAPVPTREYQQFLVRDGLPESYAEMLALLDEAIRGGAEDRVTDTVERVAGRPARDFRTFAKEEIR</sequence>
<dbReference type="EMBL" id="FOWC01000002">
    <property type="protein sequence ID" value="SFO62635.1"/>
    <property type="molecule type" value="Genomic_DNA"/>
</dbReference>
<dbReference type="InterPro" id="IPR036291">
    <property type="entry name" value="NAD(P)-bd_dom_sf"/>
</dbReference>
<dbReference type="OrthoDB" id="3250520at2"/>
<dbReference type="InterPro" id="IPR008030">
    <property type="entry name" value="NmrA-like"/>
</dbReference>
<gene>
    <name evidence="2" type="ORF">SAMN05421854_102608</name>
</gene>
<organism evidence="2 3">
    <name type="scientific">Amycolatopsis rubida</name>
    <dbReference type="NCBI Taxonomy" id="112413"/>
    <lineage>
        <taxon>Bacteria</taxon>
        <taxon>Bacillati</taxon>
        <taxon>Actinomycetota</taxon>
        <taxon>Actinomycetes</taxon>
        <taxon>Pseudonocardiales</taxon>
        <taxon>Pseudonocardiaceae</taxon>
        <taxon>Amycolatopsis</taxon>
    </lineage>
</organism>
<dbReference type="STRING" id="112413.SAMN05421854_102608"/>
<dbReference type="InterPro" id="IPR051604">
    <property type="entry name" value="Ergot_Alk_Oxidoreductase"/>
</dbReference>
<dbReference type="Gene3D" id="3.90.25.10">
    <property type="entry name" value="UDP-galactose 4-epimerase, domain 1"/>
    <property type="match status" value="1"/>
</dbReference>
<dbReference type="Proteomes" id="UP000199137">
    <property type="component" value="Unassembled WGS sequence"/>
</dbReference>
<feature type="domain" description="NmrA-like" evidence="1">
    <location>
        <begin position="118"/>
        <end position="232"/>
    </location>
</feature>
<dbReference type="Gene3D" id="3.40.50.720">
    <property type="entry name" value="NAD(P)-binding Rossmann-like Domain"/>
    <property type="match status" value="1"/>
</dbReference>
<dbReference type="RefSeq" id="WP_093573138.1">
    <property type="nucleotide sequence ID" value="NZ_FOWC01000002.1"/>
</dbReference>